<dbReference type="PANTHER" id="PTHR11468">
    <property type="entry name" value="GLYCOGEN PHOSPHORYLASE"/>
    <property type="match status" value="1"/>
</dbReference>
<evidence type="ECO:0000256" key="11">
    <source>
        <dbReference type="PIRSR" id="PIRSR000460-1"/>
    </source>
</evidence>
<dbReference type="CDD" id="cd04300">
    <property type="entry name" value="GT35_Glycogen_Phosphorylase"/>
    <property type="match status" value="1"/>
</dbReference>
<accession>A0A1R0H974</accession>
<dbReference type="GO" id="GO:0008184">
    <property type="term" value="F:glycogen phosphorylase activity"/>
    <property type="evidence" value="ECO:0007669"/>
    <property type="project" value="InterPro"/>
</dbReference>
<protein>
    <recommendedName>
        <fullName evidence="12">Alpha-1,4 glucan phosphorylase</fullName>
        <ecNumber evidence="12">2.4.1.1</ecNumber>
    </recommendedName>
</protein>
<organism evidence="13 14">
    <name type="scientific">Smittium mucronatum</name>
    <dbReference type="NCBI Taxonomy" id="133383"/>
    <lineage>
        <taxon>Eukaryota</taxon>
        <taxon>Fungi</taxon>
        <taxon>Fungi incertae sedis</taxon>
        <taxon>Zoopagomycota</taxon>
        <taxon>Kickxellomycotina</taxon>
        <taxon>Harpellomycetes</taxon>
        <taxon>Harpellales</taxon>
        <taxon>Legeriomycetaceae</taxon>
        <taxon>Smittium</taxon>
    </lineage>
</organism>
<feature type="modified residue" description="N6-(pyridoxal phosphate)lysine" evidence="11">
    <location>
        <position position="730"/>
    </location>
</feature>
<comment type="caution">
    <text evidence="13">The sequence shown here is derived from an EMBL/GenBank/DDBJ whole genome shotgun (WGS) entry which is preliminary data.</text>
</comment>
<dbReference type="SUPFAM" id="SSF53756">
    <property type="entry name" value="UDP-Glycosyltransferase/glycogen phosphorylase"/>
    <property type="match status" value="1"/>
</dbReference>
<keyword evidence="5" id="KW-0963">Cytoplasm</keyword>
<name>A0A1R0H974_9FUNG</name>
<dbReference type="GO" id="GO:0005980">
    <property type="term" value="P:glycogen catabolic process"/>
    <property type="evidence" value="ECO:0007669"/>
    <property type="project" value="TreeGrafter"/>
</dbReference>
<evidence type="ECO:0000256" key="12">
    <source>
        <dbReference type="RuleBase" id="RU000587"/>
    </source>
</evidence>
<dbReference type="OrthoDB" id="9215500at2759"/>
<dbReference type="AlphaFoldDB" id="A0A1R0H974"/>
<evidence type="ECO:0000256" key="2">
    <source>
        <dbReference type="ARBA" id="ARBA00001933"/>
    </source>
</evidence>
<dbReference type="InterPro" id="IPR011833">
    <property type="entry name" value="Glycg_phsphrylas"/>
</dbReference>
<comment type="catalytic activity">
    <reaction evidence="1 12">
        <text>[(1-&gt;4)-alpha-D-glucosyl](n) + phosphate = [(1-&gt;4)-alpha-D-glucosyl](n-1) + alpha-D-glucose 1-phosphate</text>
        <dbReference type="Rhea" id="RHEA:41732"/>
        <dbReference type="Rhea" id="RHEA-COMP:9584"/>
        <dbReference type="Rhea" id="RHEA-COMP:9586"/>
        <dbReference type="ChEBI" id="CHEBI:15444"/>
        <dbReference type="ChEBI" id="CHEBI:43474"/>
        <dbReference type="ChEBI" id="CHEBI:58601"/>
        <dbReference type="EC" id="2.4.1.1"/>
    </reaction>
</comment>
<dbReference type="EC" id="2.4.1.1" evidence="12"/>
<evidence type="ECO:0000256" key="9">
    <source>
        <dbReference type="ARBA" id="ARBA00022898"/>
    </source>
</evidence>
<comment type="subcellular location">
    <subcellularLocation>
        <location evidence="3">Cytoplasm</location>
    </subcellularLocation>
</comment>
<dbReference type="InterPro" id="IPR000811">
    <property type="entry name" value="Glyco_trans_35"/>
</dbReference>
<dbReference type="GO" id="GO:0005737">
    <property type="term" value="C:cytoplasm"/>
    <property type="evidence" value="ECO:0007669"/>
    <property type="project" value="UniProtKB-SubCell"/>
</dbReference>
<dbReference type="PIRSF" id="PIRSF000460">
    <property type="entry name" value="Pprylas_GlgP"/>
    <property type="match status" value="1"/>
</dbReference>
<evidence type="ECO:0000256" key="5">
    <source>
        <dbReference type="ARBA" id="ARBA00022490"/>
    </source>
</evidence>
<keyword evidence="6" id="KW-0021">Allosteric enzyme</keyword>
<dbReference type="Pfam" id="PF00343">
    <property type="entry name" value="Phosphorylase"/>
    <property type="match status" value="1"/>
</dbReference>
<comment type="cofactor">
    <cofactor evidence="2 12">
        <name>pyridoxal 5'-phosphate</name>
        <dbReference type="ChEBI" id="CHEBI:597326"/>
    </cofactor>
</comment>
<evidence type="ECO:0000256" key="3">
    <source>
        <dbReference type="ARBA" id="ARBA00004496"/>
    </source>
</evidence>
<evidence type="ECO:0000256" key="8">
    <source>
        <dbReference type="ARBA" id="ARBA00022679"/>
    </source>
</evidence>
<dbReference type="PANTHER" id="PTHR11468:SF3">
    <property type="entry name" value="GLYCOGEN PHOSPHORYLASE, LIVER FORM"/>
    <property type="match status" value="1"/>
</dbReference>
<dbReference type="EMBL" id="LSSL01000041">
    <property type="protein sequence ID" value="OLY85673.1"/>
    <property type="molecule type" value="Genomic_DNA"/>
</dbReference>
<gene>
    <name evidence="13" type="ORF">AYI68_g132</name>
</gene>
<dbReference type="InterPro" id="IPR035090">
    <property type="entry name" value="Pyridoxal_P_attach_site"/>
</dbReference>
<comment type="similarity">
    <text evidence="4 12">Belongs to the glycogen phosphorylase family.</text>
</comment>
<dbReference type="PROSITE" id="PS00102">
    <property type="entry name" value="PHOSPHORYLASE"/>
    <property type="match status" value="1"/>
</dbReference>
<sequence length="881" mass="99308">MDRFPTQNILSSLATARITPENEVPASQPKPLKRVVSGFALKELLAGKTQQTKRSDVSNSEYAKFVSQEVPRDEVSILNSVFSHLAYTFHKNPSNTEAMDAYNGIAFTIRDRLLKRLEDTDSHFISINAKRINYMSMEFLIGRTFDNAMLALGLRKEYSAVSNTLGFNLEDLIDEERDAALGNGGLGRLAACFVDSMACCNYNGWGYGLRYRYGMFQQQIINGYQVEAPDCWMDNPNPWEFPRPEISYKVKFYGNIAKTPSTSSGYTWENAVEYDVMAFDTPVPAFGTKNVGNIRLWSCKTNDLFDLNRFNAGDYPGATGNMVAADILTYVLYPNDNQNAGKELRLKQEYMFVSATIQDIIHRFKLTGKPWSEFHELVAIQLNDTHPTLGIAELQRILVDEEAMSWDAAWDIVTKSFAFTNHTILPEALEKWPVPMMGKILPRHLGIIFDINLFFLQHVEKSIPSEREFLSRISIIEESSPQQVRMAYLAIVGSHRVNGVAQIHSDIIKATIFSEFVKVFGSDKFVNVTNGVTTRRWVNQCNPGLSALITETVGDESWVDDYPKAHLLESRVNDEDFRKRWWDVKQANKLRLATYIKDTCGITVNHDALFDIQVKRIHEYKRQLMNILGVIHRYNTLKKMTPEQRQDQVHRVIIFAGKSASGYYIAKLIIKFINSVADVVNNDKDIGDVLKVVFIPDYCVSAAEVIVPASDISQHISTAGTEASGTSNMKFVMNGGLILGTVDGANVEIAEEVGDDQIFMFGVLAHEVDEFRFNLRYHPDPLDANLQAVYDTIKSGVFGNPDEFNPLVECSHGPGDNYLVSVDFASYLMAQDAVDALYKDRESWITKSILCGSRMGKFTSDRSITDYAENIWNIEPSAVDA</sequence>
<dbReference type="FunFam" id="3.40.50.2000:FF:000003">
    <property type="entry name" value="Alpha-1,4 glucan phosphorylase"/>
    <property type="match status" value="1"/>
</dbReference>
<proteinExistence type="inferred from homology"/>
<keyword evidence="9 11" id="KW-0663">Pyridoxal phosphate</keyword>
<evidence type="ECO:0000313" key="13">
    <source>
        <dbReference type="EMBL" id="OLY85673.1"/>
    </source>
</evidence>
<dbReference type="STRING" id="133383.A0A1R0H974"/>
<comment type="function">
    <text evidence="12">Allosteric enzyme that catalyzes the rate-limiting step in glycogen catabolism, the phosphorolytic cleavage of glycogen to produce glucose-1-phosphate, and plays a central role in maintaining cellular and organismal glucose homeostasis.</text>
</comment>
<keyword evidence="8 12" id="KW-0808">Transferase</keyword>
<dbReference type="FunFam" id="3.40.50.2000:FF:000153">
    <property type="entry name" value="Alpha-1,4 glucan phosphorylase"/>
    <property type="match status" value="1"/>
</dbReference>
<dbReference type="NCBIfam" id="TIGR02093">
    <property type="entry name" value="P_ylase"/>
    <property type="match status" value="1"/>
</dbReference>
<dbReference type="GO" id="GO:0030170">
    <property type="term" value="F:pyridoxal phosphate binding"/>
    <property type="evidence" value="ECO:0007669"/>
    <property type="project" value="InterPro"/>
</dbReference>
<keyword evidence="14" id="KW-1185">Reference proteome</keyword>
<evidence type="ECO:0000256" key="6">
    <source>
        <dbReference type="ARBA" id="ARBA00022533"/>
    </source>
</evidence>
<dbReference type="Gene3D" id="3.40.50.2000">
    <property type="entry name" value="Glycogen Phosphorylase B"/>
    <property type="match status" value="2"/>
</dbReference>
<evidence type="ECO:0000256" key="7">
    <source>
        <dbReference type="ARBA" id="ARBA00022676"/>
    </source>
</evidence>
<evidence type="ECO:0000256" key="10">
    <source>
        <dbReference type="ARBA" id="ARBA00023277"/>
    </source>
</evidence>
<dbReference type="Proteomes" id="UP000187455">
    <property type="component" value="Unassembled WGS sequence"/>
</dbReference>
<evidence type="ECO:0000256" key="1">
    <source>
        <dbReference type="ARBA" id="ARBA00001275"/>
    </source>
</evidence>
<reference evidence="13 14" key="1">
    <citation type="journal article" date="2016" name="Mol. Biol. Evol.">
        <title>Genome-Wide Survey of Gut Fungi (Harpellales) Reveals the First Horizontally Transferred Ubiquitin Gene from a Mosquito Host.</title>
        <authorList>
            <person name="Wang Y."/>
            <person name="White M.M."/>
            <person name="Kvist S."/>
            <person name="Moncalvo J.M."/>
        </authorList>
    </citation>
    <scope>NUCLEOTIDE SEQUENCE [LARGE SCALE GENOMIC DNA]</scope>
    <source>
        <strain evidence="13 14">ALG-7-W6</strain>
    </source>
</reference>
<evidence type="ECO:0000256" key="4">
    <source>
        <dbReference type="ARBA" id="ARBA00006047"/>
    </source>
</evidence>
<evidence type="ECO:0000313" key="14">
    <source>
        <dbReference type="Proteomes" id="UP000187455"/>
    </source>
</evidence>
<keyword evidence="7 12" id="KW-0328">Glycosyltransferase</keyword>
<keyword evidence="10 12" id="KW-0119">Carbohydrate metabolism</keyword>